<dbReference type="InterPro" id="IPR013324">
    <property type="entry name" value="RNA_pol_sigma_r3/r4-like"/>
</dbReference>
<reference evidence="9 10" key="1">
    <citation type="submission" date="2020-03" db="EMBL/GenBank/DDBJ databases">
        <title>Whole genome shotgun sequence of Phytohabitans rumicis NBRC 108638.</title>
        <authorList>
            <person name="Komaki H."/>
            <person name="Tamura T."/>
        </authorList>
    </citation>
    <scope>NUCLEOTIDE SEQUENCE [LARGE SCALE GENOMIC DNA]</scope>
    <source>
        <strain evidence="9 10">NBRC 108638</strain>
    </source>
</reference>
<dbReference type="Gene3D" id="1.10.1740.10">
    <property type="match status" value="1"/>
</dbReference>
<sequence>MGDARGGAFDEFVRSRSVPLLRVAYLLTGDRHAAEDLLQEVLEQLYVRWRRVHASPEAYARKALVNRAANRWRRRARRPERALGDLDPPTPDHAGDVALREAVITALRAVPPRQRAAVVLRYLEDLPVAEVAQALDCSEGAVKSHTSRGLARLREELAGLRPRRTRDRRNWEPAMSLTDTDIRTVLHRATDDLAAPPTLVDDVRRGGRRRLVRRRAFLGGGLALAAAASAGGVLRFSGTPGGGLEVAGPLLDTPTRGDLAGDAAYLRKVRDAWRSHLVDIEVGVRGEPNILWAGTTPVGPAAYIVQRTNTNPVVAQPSGERMVAVAAWVEPATRGPKIGTVGTVTDANLDLVPQAVLLGPTTTCWSCSTAGSRWTSRRRCDTRRTGGSSALTSGSRSWAAPPYCGSRRRSRRSPSGWSARRPTGKTPSSWRRRRRSCSPAARTGPPRRRTSTPSPGPNRCGAPTARAWSGGTSTTSARSPRTSTRPATTRTTAPRC</sequence>
<feature type="compositionally biased region" description="Low complexity" evidence="6">
    <location>
        <begin position="464"/>
        <end position="496"/>
    </location>
</feature>
<proteinExistence type="inferred from homology"/>
<feature type="region of interest" description="Disordered" evidence="6">
    <location>
        <begin position="375"/>
        <end position="496"/>
    </location>
</feature>
<evidence type="ECO:0000259" key="7">
    <source>
        <dbReference type="Pfam" id="PF04542"/>
    </source>
</evidence>
<evidence type="ECO:0000313" key="9">
    <source>
        <dbReference type="EMBL" id="GFJ94759.1"/>
    </source>
</evidence>
<dbReference type="CDD" id="cd06171">
    <property type="entry name" value="Sigma70_r4"/>
    <property type="match status" value="1"/>
</dbReference>
<gene>
    <name evidence="9" type="ORF">Prum_084010</name>
</gene>
<dbReference type="Pfam" id="PF04542">
    <property type="entry name" value="Sigma70_r2"/>
    <property type="match status" value="1"/>
</dbReference>
<evidence type="ECO:0000256" key="2">
    <source>
        <dbReference type="ARBA" id="ARBA00023015"/>
    </source>
</evidence>
<dbReference type="NCBIfam" id="TIGR02937">
    <property type="entry name" value="sigma70-ECF"/>
    <property type="match status" value="1"/>
</dbReference>
<dbReference type="AlphaFoldDB" id="A0A6V8LJF9"/>
<dbReference type="InterPro" id="IPR007627">
    <property type="entry name" value="RNA_pol_sigma70_r2"/>
</dbReference>
<dbReference type="InterPro" id="IPR014325">
    <property type="entry name" value="RNA_pol_sigma-E_actinobac"/>
</dbReference>
<dbReference type="InterPro" id="IPR013249">
    <property type="entry name" value="RNA_pol_sigma70_r4_t2"/>
</dbReference>
<dbReference type="InterPro" id="IPR036388">
    <property type="entry name" value="WH-like_DNA-bd_sf"/>
</dbReference>
<dbReference type="NCBIfam" id="TIGR02983">
    <property type="entry name" value="SigE-fam_strep"/>
    <property type="match status" value="1"/>
</dbReference>
<protein>
    <submittedName>
        <fullName evidence="9">Uncharacterized protein</fullName>
    </submittedName>
</protein>
<comment type="similarity">
    <text evidence="1">Belongs to the sigma-70 factor family. ECF subfamily.</text>
</comment>
<keyword evidence="3" id="KW-0731">Sigma factor</keyword>
<accession>A0A6V8LJF9</accession>
<reference evidence="9 10" key="2">
    <citation type="submission" date="2020-03" db="EMBL/GenBank/DDBJ databases">
        <authorList>
            <person name="Ichikawa N."/>
            <person name="Kimura A."/>
            <person name="Kitahashi Y."/>
            <person name="Uohara A."/>
        </authorList>
    </citation>
    <scope>NUCLEOTIDE SEQUENCE [LARGE SCALE GENOMIC DNA]</scope>
    <source>
        <strain evidence="9 10">NBRC 108638</strain>
    </source>
</reference>
<feature type="domain" description="RNA polymerase sigma factor 70 region 4 type 2" evidence="8">
    <location>
        <begin position="101"/>
        <end position="153"/>
    </location>
</feature>
<dbReference type="Proteomes" id="UP000482960">
    <property type="component" value="Unassembled WGS sequence"/>
</dbReference>
<comment type="caution">
    <text evidence="9">The sequence shown here is derived from an EMBL/GenBank/DDBJ whole genome shotgun (WGS) entry which is preliminary data.</text>
</comment>
<dbReference type="GO" id="GO:0016987">
    <property type="term" value="F:sigma factor activity"/>
    <property type="evidence" value="ECO:0007669"/>
    <property type="project" value="UniProtKB-KW"/>
</dbReference>
<dbReference type="GO" id="GO:0003677">
    <property type="term" value="F:DNA binding"/>
    <property type="evidence" value="ECO:0007669"/>
    <property type="project" value="UniProtKB-KW"/>
</dbReference>
<keyword evidence="4" id="KW-0238">DNA-binding</keyword>
<dbReference type="InterPro" id="IPR014284">
    <property type="entry name" value="RNA_pol_sigma-70_dom"/>
</dbReference>
<dbReference type="InterPro" id="IPR039425">
    <property type="entry name" value="RNA_pol_sigma-70-like"/>
</dbReference>
<dbReference type="Gene3D" id="1.10.10.10">
    <property type="entry name" value="Winged helix-like DNA-binding domain superfamily/Winged helix DNA-binding domain"/>
    <property type="match status" value="1"/>
</dbReference>
<evidence type="ECO:0000313" key="10">
    <source>
        <dbReference type="Proteomes" id="UP000482960"/>
    </source>
</evidence>
<dbReference type="SUPFAM" id="SSF88946">
    <property type="entry name" value="Sigma2 domain of RNA polymerase sigma factors"/>
    <property type="match status" value="1"/>
</dbReference>
<evidence type="ECO:0000256" key="6">
    <source>
        <dbReference type="SAM" id="MobiDB-lite"/>
    </source>
</evidence>
<keyword evidence="10" id="KW-1185">Reference proteome</keyword>
<keyword evidence="2" id="KW-0805">Transcription regulation</keyword>
<feature type="domain" description="RNA polymerase sigma-70 region 2" evidence="7">
    <location>
        <begin position="19"/>
        <end position="78"/>
    </location>
</feature>
<evidence type="ECO:0000256" key="1">
    <source>
        <dbReference type="ARBA" id="ARBA00010641"/>
    </source>
</evidence>
<evidence type="ECO:0000256" key="5">
    <source>
        <dbReference type="ARBA" id="ARBA00023163"/>
    </source>
</evidence>
<dbReference type="PANTHER" id="PTHR43133">
    <property type="entry name" value="RNA POLYMERASE ECF-TYPE SIGMA FACTO"/>
    <property type="match status" value="1"/>
</dbReference>
<name>A0A6V8LJF9_9ACTN</name>
<dbReference type="RefSeq" id="WP_178132683.1">
    <property type="nucleotide sequence ID" value="NZ_BLPG01000001.1"/>
</dbReference>
<evidence type="ECO:0000256" key="3">
    <source>
        <dbReference type="ARBA" id="ARBA00023082"/>
    </source>
</evidence>
<evidence type="ECO:0000256" key="4">
    <source>
        <dbReference type="ARBA" id="ARBA00023125"/>
    </source>
</evidence>
<dbReference type="InterPro" id="IPR013325">
    <property type="entry name" value="RNA_pol_sigma_r2"/>
</dbReference>
<dbReference type="GO" id="GO:0006352">
    <property type="term" value="P:DNA-templated transcription initiation"/>
    <property type="evidence" value="ECO:0007669"/>
    <property type="project" value="InterPro"/>
</dbReference>
<dbReference type="SUPFAM" id="SSF88659">
    <property type="entry name" value="Sigma3 and sigma4 domains of RNA polymerase sigma factors"/>
    <property type="match status" value="1"/>
</dbReference>
<dbReference type="PANTHER" id="PTHR43133:SF50">
    <property type="entry name" value="ECF RNA POLYMERASE SIGMA FACTOR SIGM"/>
    <property type="match status" value="1"/>
</dbReference>
<organism evidence="9 10">
    <name type="scientific">Phytohabitans rumicis</name>
    <dbReference type="NCBI Taxonomy" id="1076125"/>
    <lineage>
        <taxon>Bacteria</taxon>
        <taxon>Bacillati</taxon>
        <taxon>Actinomycetota</taxon>
        <taxon>Actinomycetes</taxon>
        <taxon>Micromonosporales</taxon>
        <taxon>Micromonosporaceae</taxon>
    </lineage>
</organism>
<keyword evidence="5" id="KW-0804">Transcription</keyword>
<dbReference type="EMBL" id="BLPG01000001">
    <property type="protein sequence ID" value="GFJ94759.1"/>
    <property type="molecule type" value="Genomic_DNA"/>
</dbReference>
<evidence type="ECO:0000259" key="8">
    <source>
        <dbReference type="Pfam" id="PF08281"/>
    </source>
</evidence>
<dbReference type="Pfam" id="PF08281">
    <property type="entry name" value="Sigma70_r4_2"/>
    <property type="match status" value="1"/>
</dbReference>